<proteinExistence type="predicted"/>
<name>A0A644SLU2_9ZZZZ</name>
<organism evidence="1">
    <name type="scientific">bioreactor metagenome</name>
    <dbReference type="NCBI Taxonomy" id="1076179"/>
    <lineage>
        <taxon>unclassified sequences</taxon>
        <taxon>metagenomes</taxon>
        <taxon>ecological metagenomes</taxon>
    </lineage>
</organism>
<dbReference type="Pfam" id="PF05635">
    <property type="entry name" value="23S_rRNA_IVP"/>
    <property type="match status" value="1"/>
</dbReference>
<gene>
    <name evidence="1" type="ORF">SDC9_00048</name>
</gene>
<evidence type="ECO:0008006" key="2">
    <source>
        <dbReference type="Google" id="ProtNLM"/>
    </source>
</evidence>
<accession>A0A644SLU2</accession>
<dbReference type="EMBL" id="VSSQ01000001">
    <property type="protein sequence ID" value="MPL54582.1"/>
    <property type="molecule type" value="Genomic_DNA"/>
</dbReference>
<sequence length="123" mass="14476">MKKEYTELEVWIEARKLVNMIYEKTKNFPKEEIYGLTNQIRRCSISIPSNIAEGLGRRTAQDTIQFLHISRGSLYELETQIYLAFDQKYINEIDLETFLNQILACKKLLNGFINYFKSLQNGN</sequence>
<reference evidence="1" key="1">
    <citation type="submission" date="2019-08" db="EMBL/GenBank/DDBJ databases">
        <authorList>
            <person name="Kucharzyk K."/>
            <person name="Murdoch R.W."/>
            <person name="Higgins S."/>
            <person name="Loffler F."/>
        </authorList>
    </citation>
    <scope>NUCLEOTIDE SEQUENCE</scope>
</reference>
<evidence type="ECO:0000313" key="1">
    <source>
        <dbReference type="EMBL" id="MPL54582.1"/>
    </source>
</evidence>
<protein>
    <recommendedName>
        <fullName evidence="2">Four helix bundle protein</fullName>
    </recommendedName>
</protein>
<dbReference type="SUPFAM" id="SSF158446">
    <property type="entry name" value="IVS-encoded protein-like"/>
    <property type="match status" value="1"/>
</dbReference>
<comment type="caution">
    <text evidence="1">The sequence shown here is derived from an EMBL/GenBank/DDBJ whole genome shotgun (WGS) entry which is preliminary data.</text>
</comment>
<dbReference type="AlphaFoldDB" id="A0A644SLU2"/>
<dbReference type="PANTHER" id="PTHR38471">
    <property type="entry name" value="FOUR HELIX BUNDLE PROTEIN"/>
    <property type="match status" value="1"/>
</dbReference>
<dbReference type="InterPro" id="IPR012657">
    <property type="entry name" value="23S_rRNA-intervening_sequence"/>
</dbReference>
<dbReference type="InterPro" id="IPR036583">
    <property type="entry name" value="23S_rRNA_IVS_sf"/>
</dbReference>
<dbReference type="CDD" id="cd16377">
    <property type="entry name" value="23S_rRNA_IVP_like"/>
    <property type="match status" value="1"/>
</dbReference>
<dbReference type="Gene3D" id="1.20.1440.60">
    <property type="entry name" value="23S rRNA-intervening sequence"/>
    <property type="match status" value="1"/>
</dbReference>
<dbReference type="PANTHER" id="PTHR38471:SF2">
    <property type="entry name" value="FOUR HELIX BUNDLE PROTEIN"/>
    <property type="match status" value="1"/>
</dbReference>
<dbReference type="NCBIfam" id="TIGR02436">
    <property type="entry name" value="four helix bundle protein"/>
    <property type="match status" value="1"/>
</dbReference>